<dbReference type="InterPro" id="IPR011767">
    <property type="entry name" value="GLR_AS"/>
</dbReference>
<evidence type="ECO:0000256" key="6">
    <source>
        <dbReference type="SAM" id="Phobius"/>
    </source>
</evidence>
<keyword evidence="4" id="KW-0676">Redox-active center</keyword>
<dbReference type="InterPro" id="IPR002109">
    <property type="entry name" value="Glutaredoxin"/>
</dbReference>
<feature type="compositionally biased region" description="Low complexity" evidence="5">
    <location>
        <begin position="272"/>
        <end position="297"/>
    </location>
</feature>
<comment type="caution">
    <text evidence="8">The sequence shown here is derived from an EMBL/GenBank/DDBJ whole genome shotgun (WGS) entry which is preliminary data.</text>
</comment>
<dbReference type="GO" id="GO:0034599">
    <property type="term" value="P:cellular response to oxidative stress"/>
    <property type="evidence" value="ECO:0007669"/>
    <property type="project" value="TreeGrafter"/>
</dbReference>
<dbReference type="Proteomes" id="UP001224775">
    <property type="component" value="Unassembled WGS sequence"/>
</dbReference>
<keyword evidence="1" id="KW-0813">Transport</keyword>
<evidence type="ECO:0000313" key="9">
    <source>
        <dbReference type="Proteomes" id="UP001224775"/>
    </source>
</evidence>
<reference evidence="8" key="1">
    <citation type="submission" date="2023-06" db="EMBL/GenBank/DDBJ databases">
        <title>Survivors Of The Sea: Transcriptome response of Skeletonema marinoi to long-term dormancy.</title>
        <authorList>
            <person name="Pinder M.I.M."/>
            <person name="Kourtchenko O."/>
            <person name="Robertson E.K."/>
            <person name="Larsson T."/>
            <person name="Maumus F."/>
            <person name="Osuna-Cruz C.M."/>
            <person name="Vancaester E."/>
            <person name="Stenow R."/>
            <person name="Vandepoele K."/>
            <person name="Ploug H."/>
            <person name="Bruchert V."/>
            <person name="Godhe A."/>
            <person name="Topel M."/>
        </authorList>
    </citation>
    <scope>NUCLEOTIDE SEQUENCE</scope>
    <source>
        <strain evidence="8">R05AC</strain>
    </source>
</reference>
<evidence type="ECO:0000259" key="7">
    <source>
        <dbReference type="Pfam" id="PF00462"/>
    </source>
</evidence>
<dbReference type="InterPro" id="IPR014025">
    <property type="entry name" value="Glutaredoxin_subgr"/>
</dbReference>
<dbReference type="PRINTS" id="PR00160">
    <property type="entry name" value="GLUTAREDOXIN"/>
</dbReference>
<feature type="compositionally biased region" description="Polar residues" evidence="5">
    <location>
        <begin position="38"/>
        <end position="47"/>
    </location>
</feature>
<dbReference type="CDD" id="cd03419">
    <property type="entry name" value="GRX_GRXh_1_2_like"/>
    <property type="match status" value="1"/>
</dbReference>
<gene>
    <name evidence="8" type="ORF">QTG54_001829</name>
</gene>
<dbReference type="PROSITE" id="PS00195">
    <property type="entry name" value="GLUTAREDOXIN_1"/>
    <property type="match status" value="1"/>
</dbReference>
<feature type="compositionally biased region" description="Low complexity" evidence="5">
    <location>
        <begin position="1"/>
        <end position="13"/>
    </location>
</feature>
<organism evidence="8 9">
    <name type="scientific">Skeletonema marinoi</name>
    <dbReference type="NCBI Taxonomy" id="267567"/>
    <lineage>
        <taxon>Eukaryota</taxon>
        <taxon>Sar</taxon>
        <taxon>Stramenopiles</taxon>
        <taxon>Ochrophyta</taxon>
        <taxon>Bacillariophyta</taxon>
        <taxon>Coscinodiscophyceae</taxon>
        <taxon>Thalassiosirophycidae</taxon>
        <taxon>Thalassiosirales</taxon>
        <taxon>Skeletonemataceae</taxon>
        <taxon>Skeletonema</taxon>
        <taxon>Skeletonema marinoi-dohrnii complex</taxon>
    </lineage>
</organism>
<evidence type="ECO:0000256" key="3">
    <source>
        <dbReference type="ARBA" id="ARBA00023157"/>
    </source>
</evidence>
<keyword evidence="6" id="KW-0472">Membrane</keyword>
<dbReference type="PANTHER" id="PTHR45694:SF18">
    <property type="entry name" value="GLUTAREDOXIN-1-RELATED"/>
    <property type="match status" value="1"/>
</dbReference>
<dbReference type="SUPFAM" id="SSF52833">
    <property type="entry name" value="Thioredoxin-like"/>
    <property type="match status" value="1"/>
</dbReference>
<dbReference type="GO" id="GO:0005737">
    <property type="term" value="C:cytoplasm"/>
    <property type="evidence" value="ECO:0007669"/>
    <property type="project" value="TreeGrafter"/>
</dbReference>
<dbReference type="InterPro" id="IPR036249">
    <property type="entry name" value="Thioredoxin-like_sf"/>
</dbReference>
<evidence type="ECO:0000256" key="5">
    <source>
        <dbReference type="SAM" id="MobiDB-lite"/>
    </source>
</evidence>
<keyword evidence="2" id="KW-0249">Electron transport</keyword>
<dbReference type="InterPro" id="IPR011899">
    <property type="entry name" value="Glutaredoxin_euk/vir"/>
</dbReference>
<keyword evidence="6" id="KW-0812">Transmembrane</keyword>
<evidence type="ECO:0000256" key="1">
    <source>
        <dbReference type="ARBA" id="ARBA00022448"/>
    </source>
</evidence>
<name>A0AAD9DHD2_9STRA</name>
<feature type="non-terminal residue" evidence="8">
    <location>
        <position position="787"/>
    </location>
</feature>
<proteinExistence type="predicted"/>
<accession>A0AAD9DHD2</accession>
<keyword evidence="9" id="KW-1185">Reference proteome</keyword>
<feature type="domain" description="Glutaredoxin" evidence="7">
    <location>
        <begin position="493"/>
        <end position="555"/>
    </location>
</feature>
<evidence type="ECO:0000313" key="8">
    <source>
        <dbReference type="EMBL" id="KAK1747866.1"/>
    </source>
</evidence>
<keyword evidence="3" id="KW-1015">Disulfide bond</keyword>
<dbReference type="NCBIfam" id="TIGR02180">
    <property type="entry name" value="GRX_euk"/>
    <property type="match status" value="1"/>
</dbReference>
<dbReference type="FunFam" id="3.40.30.10:FF:000026">
    <property type="entry name" value="Glutaredoxin 2"/>
    <property type="match status" value="1"/>
</dbReference>
<dbReference type="Gene3D" id="3.40.30.10">
    <property type="entry name" value="Glutaredoxin"/>
    <property type="match status" value="1"/>
</dbReference>
<keyword evidence="6" id="KW-1133">Transmembrane helix</keyword>
<feature type="compositionally biased region" description="Low complexity" evidence="5">
    <location>
        <begin position="182"/>
        <end position="201"/>
    </location>
</feature>
<dbReference type="GO" id="GO:0015038">
    <property type="term" value="F:glutathione disulfide oxidoreductase activity"/>
    <property type="evidence" value="ECO:0007669"/>
    <property type="project" value="TreeGrafter"/>
</dbReference>
<evidence type="ECO:0000256" key="2">
    <source>
        <dbReference type="ARBA" id="ARBA00022982"/>
    </source>
</evidence>
<dbReference type="Pfam" id="PF00462">
    <property type="entry name" value="Glutaredoxin"/>
    <property type="match status" value="1"/>
</dbReference>
<feature type="compositionally biased region" description="Acidic residues" evidence="5">
    <location>
        <begin position="112"/>
        <end position="131"/>
    </location>
</feature>
<feature type="compositionally biased region" description="Acidic residues" evidence="5">
    <location>
        <begin position="158"/>
        <end position="181"/>
    </location>
</feature>
<evidence type="ECO:0000256" key="4">
    <source>
        <dbReference type="ARBA" id="ARBA00023284"/>
    </source>
</evidence>
<sequence length="787" mass="84527">MPKTAAAAAAAAATNGDADKDVIMSSEETAKTPAAAASNPTESKTPVSSGGMRMRSGKKKKRTAAFTATTPSRKRANKRSAAADEDDKKEGAAAKKRRMTKVNATVDGETVYNDEEMETDDDEGSDSDVEMENNGVATATKVRFETTKEAVAAAQLPESDDGEDDEEEDDDDEEEDDDEDAAAQAEAEARAAAAAAANEQATGWRRLLTQRLRLPSQHTPGPAAAAESPGLPPPAGARRLIFDTGVKSKESNNTSDATTATARNKLLMQTRTKTGGTTKTSQSSKSKATSSSKNKSAVQQPATPASPLQIYSHFLIEELSKNHELKRDMMKCTMGWFVVLLVFFTLGNVTNVMGDYAWDVRQQSMHWSEWYGVTTMDSEGLVAIKESVVDSAAADTTNDDDVEEIITVVDPNLLQQAKAILRAQRMNQHDIQIFENATAEMILAMKMLDSVEDELISSSSSLGSSSVPTLSVSTTDPVVITEYIEAMIDTQDVVVFSKSYCPYCKATKAIFRDMGVQPTVIELDEMENGELVQDIVSEMTEQYTVPNVYVKKQHVGGNDDTQELAESGELQEMLSPPDNNGDDMEQIKSKLDSLNSNIGEKEQLLEYWENALAEVEATIGSLEDGSASQHEVNAALRSLSEASMVPVSAMVVDVADIHVPGERCKGKDYTPLATGKENIEVDVVGGVDVDALDVASDAPLLLEDAQSAYDSLVALAQSTSEALVGPAGPSVHAQQWTQRLVEEECQKEGVDGIPSVQIDLHNDIVKEAATPSPPGAYNARSASKDID</sequence>
<dbReference type="PANTHER" id="PTHR45694">
    <property type="entry name" value="GLUTAREDOXIN 2"/>
    <property type="match status" value="1"/>
</dbReference>
<feature type="region of interest" description="Disordered" evidence="5">
    <location>
        <begin position="1"/>
        <end position="304"/>
    </location>
</feature>
<protein>
    <submittedName>
        <fullName evidence="8">Glutaredoxin</fullName>
    </submittedName>
</protein>
<dbReference type="EMBL" id="JATAAI010000002">
    <property type="protein sequence ID" value="KAK1747866.1"/>
    <property type="molecule type" value="Genomic_DNA"/>
</dbReference>
<dbReference type="PROSITE" id="PS51354">
    <property type="entry name" value="GLUTAREDOXIN_2"/>
    <property type="match status" value="1"/>
</dbReference>
<dbReference type="AlphaFoldDB" id="A0AAD9DHD2"/>
<feature type="region of interest" description="Disordered" evidence="5">
    <location>
        <begin position="766"/>
        <end position="787"/>
    </location>
</feature>
<feature type="transmembrane region" description="Helical" evidence="6">
    <location>
        <begin position="334"/>
        <end position="358"/>
    </location>
</feature>